<keyword evidence="3" id="KW-1185">Reference proteome</keyword>
<proteinExistence type="predicted"/>
<keyword evidence="1" id="KW-1133">Transmembrane helix</keyword>
<reference evidence="2 3" key="1">
    <citation type="submission" date="2021-06" db="EMBL/GenBank/DDBJ databases">
        <title>Caerostris extrusa draft genome.</title>
        <authorList>
            <person name="Kono N."/>
            <person name="Arakawa K."/>
        </authorList>
    </citation>
    <scope>NUCLEOTIDE SEQUENCE [LARGE SCALE GENOMIC DNA]</scope>
</reference>
<evidence type="ECO:0000256" key="1">
    <source>
        <dbReference type="SAM" id="Phobius"/>
    </source>
</evidence>
<keyword evidence="1" id="KW-0472">Membrane</keyword>
<dbReference type="EMBL" id="BPLR01000887">
    <property type="protein sequence ID" value="GIY98130.1"/>
    <property type="molecule type" value="Genomic_DNA"/>
</dbReference>
<evidence type="ECO:0000313" key="3">
    <source>
        <dbReference type="Proteomes" id="UP001054945"/>
    </source>
</evidence>
<keyword evidence="1" id="KW-0812">Transmembrane</keyword>
<evidence type="ECO:0000313" key="2">
    <source>
        <dbReference type="EMBL" id="GIY98130.1"/>
    </source>
</evidence>
<comment type="caution">
    <text evidence="2">The sequence shown here is derived from an EMBL/GenBank/DDBJ whole genome shotgun (WGS) entry which is preliminary data.</text>
</comment>
<gene>
    <name evidence="2" type="ORF">CEXT_94571</name>
</gene>
<feature type="transmembrane region" description="Helical" evidence="1">
    <location>
        <begin position="33"/>
        <end position="52"/>
    </location>
</feature>
<protein>
    <recommendedName>
        <fullName evidence="4">EF-hand domain-containing protein</fullName>
    </recommendedName>
</protein>
<dbReference type="AlphaFoldDB" id="A0AAV4XW57"/>
<name>A0AAV4XW57_CAEEX</name>
<dbReference type="Proteomes" id="UP001054945">
    <property type="component" value="Unassembled WGS sequence"/>
</dbReference>
<organism evidence="2 3">
    <name type="scientific">Caerostris extrusa</name>
    <name type="common">Bark spider</name>
    <name type="synonym">Caerostris bankana</name>
    <dbReference type="NCBI Taxonomy" id="172846"/>
    <lineage>
        <taxon>Eukaryota</taxon>
        <taxon>Metazoa</taxon>
        <taxon>Ecdysozoa</taxon>
        <taxon>Arthropoda</taxon>
        <taxon>Chelicerata</taxon>
        <taxon>Arachnida</taxon>
        <taxon>Araneae</taxon>
        <taxon>Araneomorphae</taxon>
        <taxon>Entelegynae</taxon>
        <taxon>Araneoidea</taxon>
        <taxon>Araneidae</taxon>
        <taxon>Caerostris</taxon>
    </lineage>
</organism>
<accession>A0AAV4XW57</accession>
<sequence>MDAAEFSSVFVYFRNTCCLRKTLLLDARLRGRVRRIGLSKLFVTAFIFWSAMMRDRGDLRETLQNKARDLFALCDPEGKGYATKTDIEALEGRSAPARRTTA</sequence>
<evidence type="ECO:0008006" key="4">
    <source>
        <dbReference type="Google" id="ProtNLM"/>
    </source>
</evidence>